<keyword evidence="2 5" id="KW-0812">Transmembrane</keyword>
<sequence>MTTVEVPQQMAARTRWLALVVLVLAAFMTTLDDFIVFVAEPALQRELHMDAAGLQWVIAGYVLAYGVLVVTGGRLGDIYGRKRLFLYGVWGFTLTSFLCGIAPDTLVLIIARILEGITAALMFPQVFSLLKVTFPEKEQGIALGIIGAVLGAAAIGGQLLGGLLLGANIGGLGWRPIFFVNVPIGLLAALAAPFLLRESRSTTATRVDGPGVLLATGTLFLLAFPLVEGREMGWPWWTLLCLVACLPAGWLFLRYEQRRTQMLGSPLLDLSLFRNTVFTRSILILLLETALGSAFFFILALYLQSGHHFSPFEAGLAFTPMAIAYTVGSLATSRLTPKLGTRILHLGILIAALGTVVTFVVVSMTTKPTLLTMLPLAILGFGNALVATPLPGFILTVAGDDAAGAASGSISTAQQVGPALGIAVIGVIFFSLLGEQHYTTAFSITMLCYILGICMLQIALALGLPRLLHEQA</sequence>
<dbReference type="PANTHER" id="PTHR42718:SF39">
    <property type="entry name" value="ACTINORHODIN TRANSPORTER-RELATED"/>
    <property type="match status" value="1"/>
</dbReference>
<evidence type="ECO:0000313" key="7">
    <source>
        <dbReference type="EMBL" id="PZW36750.1"/>
    </source>
</evidence>
<feature type="transmembrane region" description="Helical" evidence="5">
    <location>
        <begin position="416"/>
        <end position="434"/>
    </location>
</feature>
<keyword evidence="8" id="KW-1185">Reference proteome</keyword>
<dbReference type="Gene3D" id="1.20.1720.10">
    <property type="entry name" value="Multidrug resistance protein D"/>
    <property type="match status" value="1"/>
</dbReference>
<accession>A0A326UJ41</accession>
<evidence type="ECO:0000256" key="3">
    <source>
        <dbReference type="ARBA" id="ARBA00022989"/>
    </source>
</evidence>
<dbReference type="OrthoDB" id="146360at2"/>
<dbReference type="GO" id="GO:0022857">
    <property type="term" value="F:transmembrane transporter activity"/>
    <property type="evidence" value="ECO:0007669"/>
    <property type="project" value="InterPro"/>
</dbReference>
<dbReference type="InterPro" id="IPR011701">
    <property type="entry name" value="MFS"/>
</dbReference>
<feature type="transmembrane region" description="Helical" evidence="5">
    <location>
        <begin position="343"/>
        <end position="364"/>
    </location>
</feature>
<dbReference type="GO" id="GO:0005886">
    <property type="term" value="C:plasma membrane"/>
    <property type="evidence" value="ECO:0007669"/>
    <property type="project" value="UniProtKB-SubCell"/>
</dbReference>
<feature type="transmembrane region" description="Helical" evidence="5">
    <location>
        <begin position="282"/>
        <end position="303"/>
    </location>
</feature>
<evidence type="ECO:0000259" key="6">
    <source>
        <dbReference type="PROSITE" id="PS50850"/>
    </source>
</evidence>
<dbReference type="CDD" id="cd17321">
    <property type="entry name" value="MFS_MMR_MDR_like"/>
    <property type="match status" value="1"/>
</dbReference>
<comment type="caution">
    <text evidence="7">The sequence shown here is derived from an EMBL/GenBank/DDBJ whole genome shotgun (WGS) entry which is preliminary data.</text>
</comment>
<feature type="transmembrane region" description="Helical" evidence="5">
    <location>
        <begin position="51"/>
        <end position="72"/>
    </location>
</feature>
<evidence type="ECO:0000256" key="1">
    <source>
        <dbReference type="ARBA" id="ARBA00004651"/>
    </source>
</evidence>
<dbReference type="Gene3D" id="1.20.1250.20">
    <property type="entry name" value="MFS general substrate transporter like domains"/>
    <property type="match status" value="1"/>
</dbReference>
<proteinExistence type="predicted"/>
<feature type="transmembrane region" description="Helical" evidence="5">
    <location>
        <begin position="84"/>
        <end position="103"/>
    </location>
</feature>
<feature type="transmembrane region" description="Helical" evidence="5">
    <location>
        <begin position="370"/>
        <end position="395"/>
    </location>
</feature>
<feature type="transmembrane region" description="Helical" evidence="5">
    <location>
        <begin position="142"/>
        <end position="165"/>
    </location>
</feature>
<dbReference type="SUPFAM" id="SSF103473">
    <property type="entry name" value="MFS general substrate transporter"/>
    <property type="match status" value="2"/>
</dbReference>
<evidence type="ECO:0000313" key="8">
    <source>
        <dbReference type="Proteomes" id="UP000248806"/>
    </source>
</evidence>
<dbReference type="PANTHER" id="PTHR42718">
    <property type="entry name" value="MAJOR FACILITATOR SUPERFAMILY MULTIDRUG TRANSPORTER MFSC"/>
    <property type="match status" value="1"/>
</dbReference>
<feature type="transmembrane region" description="Helical" evidence="5">
    <location>
        <begin position="109"/>
        <end position="130"/>
    </location>
</feature>
<feature type="transmembrane region" description="Helical" evidence="5">
    <location>
        <begin position="440"/>
        <end position="464"/>
    </location>
</feature>
<name>A0A326UJ41_THEHA</name>
<dbReference type="Pfam" id="PF07690">
    <property type="entry name" value="MFS_1"/>
    <property type="match status" value="1"/>
</dbReference>
<dbReference type="AlphaFoldDB" id="A0A326UJ41"/>
<dbReference type="Proteomes" id="UP000248806">
    <property type="component" value="Unassembled WGS sequence"/>
</dbReference>
<evidence type="ECO:0000256" key="4">
    <source>
        <dbReference type="ARBA" id="ARBA00023136"/>
    </source>
</evidence>
<feature type="domain" description="Major facilitator superfamily (MFS) profile" evidence="6">
    <location>
        <begin position="18"/>
        <end position="472"/>
    </location>
</feature>
<reference evidence="7 8" key="1">
    <citation type="submission" date="2018-06" db="EMBL/GenBank/DDBJ databases">
        <title>Genomic Encyclopedia of Archaeal and Bacterial Type Strains, Phase II (KMG-II): from individual species to whole genera.</title>
        <authorList>
            <person name="Goeker M."/>
        </authorList>
    </citation>
    <scope>NUCLEOTIDE SEQUENCE [LARGE SCALE GENOMIC DNA]</scope>
    <source>
        <strain evidence="7 8">ATCC BAA-1881</strain>
    </source>
</reference>
<comment type="subcellular location">
    <subcellularLocation>
        <location evidence="1">Cell membrane</location>
        <topology evidence="1">Multi-pass membrane protein</topology>
    </subcellularLocation>
</comment>
<feature type="transmembrane region" description="Helical" evidence="5">
    <location>
        <begin position="16"/>
        <end position="39"/>
    </location>
</feature>
<keyword evidence="3 5" id="KW-1133">Transmembrane helix</keyword>
<feature type="transmembrane region" description="Helical" evidence="5">
    <location>
        <begin position="233"/>
        <end position="253"/>
    </location>
</feature>
<organism evidence="7 8">
    <name type="scientific">Thermosporothrix hazakensis</name>
    <dbReference type="NCBI Taxonomy" id="644383"/>
    <lineage>
        <taxon>Bacteria</taxon>
        <taxon>Bacillati</taxon>
        <taxon>Chloroflexota</taxon>
        <taxon>Ktedonobacteria</taxon>
        <taxon>Ktedonobacterales</taxon>
        <taxon>Thermosporotrichaceae</taxon>
        <taxon>Thermosporothrix</taxon>
    </lineage>
</organism>
<feature type="transmembrane region" description="Helical" evidence="5">
    <location>
        <begin position="309"/>
        <end position="331"/>
    </location>
</feature>
<feature type="transmembrane region" description="Helical" evidence="5">
    <location>
        <begin position="208"/>
        <end position="227"/>
    </location>
</feature>
<gene>
    <name evidence="7" type="ORF">EI42_00933</name>
</gene>
<dbReference type="RefSeq" id="WP_111319264.1">
    <property type="nucleotide sequence ID" value="NZ_BIFX01000001.1"/>
</dbReference>
<dbReference type="InterPro" id="IPR036259">
    <property type="entry name" value="MFS_trans_sf"/>
</dbReference>
<evidence type="ECO:0000256" key="2">
    <source>
        <dbReference type="ARBA" id="ARBA00022692"/>
    </source>
</evidence>
<dbReference type="PROSITE" id="PS50850">
    <property type="entry name" value="MFS"/>
    <property type="match status" value="1"/>
</dbReference>
<protein>
    <submittedName>
        <fullName evidence="7">EmrB/QacA subfamily drug resistance transporter</fullName>
    </submittedName>
</protein>
<keyword evidence="4 5" id="KW-0472">Membrane</keyword>
<evidence type="ECO:0000256" key="5">
    <source>
        <dbReference type="SAM" id="Phobius"/>
    </source>
</evidence>
<feature type="transmembrane region" description="Helical" evidence="5">
    <location>
        <begin position="177"/>
        <end position="196"/>
    </location>
</feature>
<dbReference type="EMBL" id="QKUF01000001">
    <property type="protein sequence ID" value="PZW36750.1"/>
    <property type="molecule type" value="Genomic_DNA"/>
</dbReference>
<dbReference type="InterPro" id="IPR020846">
    <property type="entry name" value="MFS_dom"/>
</dbReference>